<keyword evidence="1" id="KW-0175">Coiled coil</keyword>
<keyword evidence="2" id="KW-0472">Membrane</keyword>
<organism evidence="3 4">
    <name type="scientific">Shuttleworthella satelles DSM 14600</name>
    <dbReference type="NCBI Taxonomy" id="626523"/>
    <lineage>
        <taxon>Bacteria</taxon>
        <taxon>Bacillati</taxon>
        <taxon>Bacillota</taxon>
        <taxon>Clostridia</taxon>
        <taxon>Lachnospirales</taxon>
        <taxon>Lachnospiraceae</taxon>
        <taxon>Shuttleworthella</taxon>
    </lineage>
</organism>
<feature type="coiled-coil region" evidence="1">
    <location>
        <begin position="315"/>
        <end position="342"/>
    </location>
</feature>
<keyword evidence="4" id="KW-1185">Reference proteome</keyword>
<name>C4G859_9FIRM</name>
<dbReference type="AlphaFoldDB" id="C4G859"/>
<evidence type="ECO:0008006" key="5">
    <source>
        <dbReference type="Google" id="ProtNLM"/>
    </source>
</evidence>
<evidence type="ECO:0000256" key="1">
    <source>
        <dbReference type="SAM" id="Coils"/>
    </source>
</evidence>
<keyword evidence="2" id="KW-1133">Transmembrane helix</keyword>
<gene>
    <name evidence="3" type="ORF">GCWU000342_00130</name>
</gene>
<dbReference type="EMBL" id="ACIP02000001">
    <property type="protein sequence ID" value="EEP28788.1"/>
    <property type="molecule type" value="Genomic_DNA"/>
</dbReference>
<evidence type="ECO:0000256" key="2">
    <source>
        <dbReference type="SAM" id="Phobius"/>
    </source>
</evidence>
<dbReference type="Proteomes" id="UP000003494">
    <property type="component" value="Unassembled WGS sequence"/>
</dbReference>
<dbReference type="HOGENOM" id="CLU_820638_0_0_9"/>
<keyword evidence="2" id="KW-0812">Transmembrane</keyword>
<dbReference type="RefSeq" id="WP_006905176.1">
    <property type="nucleotide sequence ID" value="NZ_GG665866.1"/>
</dbReference>
<proteinExistence type="predicted"/>
<evidence type="ECO:0000313" key="4">
    <source>
        <dbReference type="Proteomes" id="UP000003494"/>
    </source>
</evidence>
<accession>C4G859</accession>
<sequence>MGQCCNPKIPEEKEEALQGGPKHVLFAPRRDGMKELARDVLKADLKKCRRIGVCGLGDRAIYLATYFRDRSRYICYEDIARVYKRVAMSKGGFSGKGIFGSMAYLVVVLRDGSERVSRMKYEDQVDSFLAIFCQEHPDIPIYTVEGEKKIREAEEKERARYLSELSPQAEEAVRQLQRAKDYLEKKPELSEGLTLSARRKRIVEGINPSYRALAIVIALLGLAALLFGIYAFVRGMGLAMYFLLFGFSAVFLVMSSQILPWGNMTRRGAEEVWETAKQTMADYLSGYDRKFPLPASYAHPITLERMIRVLREGRAVTVEQAYEQMKEDLKKLNADVKVSQKEYEEVVAIKSMFLLENYS</sequence>
<comment type="caution">
    <text evidence="3">The sequence shown here is derived from an EMBL/GenBank/DDBJ whole genome shotgun (WGS) entry which is preliminary data.</text>
</comment>
<protein>
    <recommendedName>
        <fullName evidence="5">ATPase P</fullName>
    </recommendedName>
</protein>
<dbReference type="eggNOG" id="ENOG502Z9B4">
    <property type="taxonomic scope" value="Bacteria"/>
</dbReference>
<dbReference type="STRING" id="626523.GCWU000342_00130"/>
<evidence type="ECO:0000313" key="3">
    <source>
        <dbReference type="EMBL" id="EEP28788.1"/>
    </source>
</evidence>
<feature type="transmembrane region" description="Helical" evidence="2">
    <location>
        <begin position="210"/>
        <end position="233"/>
    </location>
</feature>
<reference evidence="3" key="1">
    <citation type="submission" date="2009-04" db="EMBL/GenBank/DDBJ databases">
        <authorList>
            <person name="Weinstock G."/>
            <person name="Sodergren E."/>
            <person name="Clifton S."/>
            <person name="Fulton L."/>
            <person name="Fulton B."/>
            <person name="Courtney L."/>
            <person name="Fronick C."/>
            <person name="Harrison M."/>
            <person name="Strong C."/>
            <person name="Farmer C."/>
            <person name="Delahaunty K."/>
            <person name="Markovic C."/>
            <person name="Hall O."/>
            <person name="Minx P."/>
            <person name="Tomlinson C."/>
            <person name="Mitreva M."/>
            <person name="Nelson J."/>
            <person name="Hou S."/>
            <person name="Wollam A."/>
            <person name="Pepin K.H."/>
            <person name="Johnson M."/>
            <person name="Bhonagiri V."/>
            <person name="Nash W.E."/>
            <person name="Warren W."/>
            <person name="Chinwalla A."/>
            <person name="Mardis E.R."/>
            <person name="Wilson R.K."/>
        </authorList>
    </citation>
    <scope>NUCLEOTIDE SEQUENCE [LARGE SCALE GENOMIC DNA]</scope>
    <source>
        <strain evidence="3">DSM 14600</strain>
    </source>
</reference>
<feature type="transmembrane region" description="Helical" evidence="2">
    <location>
        <begin position="239"/>
        <end position="259"/>
    </location>
</feature>